<name>A0ABS7VPY3_9HYPH</name>
<dbReference type="InterPro" id="IPR050697">
    <property type="entry name" value="Adenylyl/Guanylyl_Cyclase_3/4"/>
</dbReference>
<evidence type="ECO:0000313" key="3">
    <source>
        <dbReference type="Proteomes" id="UP000704176"/>
    </source>
</evidence>
<feature type="domain" description="Guanylate cyclase" evidence="1">
    <location>
        <begin position="220"/>
        <end position="351"/>
    </location>
</feature>
<evidence type="ECO:0000259" key="1">
    <source>
        <dbReference type="PROSITE" id="PS50125"/>
    </source>
</evidence>
<accession>A0ABS7VPY3</accession>
<dbReference type="EMBL" id="JAIRBM010000008">
    <property type="protein sequence ID" value="MBZ6077191.1"/>
    <property type="molecule type" value="Genomic_DNA"/>
</dbReference>
<dbReference type="Proteomes" id="UP000704176">
    <property type="component" value="Unassembled WGS sequence"/>
</dbReference>
<comment type="caution">
    <text evidence="2">The sequence shown here is derived from an EMBL/GenBank/DDBJ whole genome shotgun (WGS) entry which is preliminary data.</text>
</comment>
<dbReference type="SUPFAM" id="SSF55073">
    <property type="entry name" value="Nucleotide cyclase"/>
    <property type="match status" value="1"/>
</dbReference>
<keyword evidence="3" id="KW-1185">Reference proteome</keyword>
<gene>
    <name evidence="2" type="ORF">K9B37_12985</name>
</gene>
<dbReference type="InterPro" id="IPR029787">
    <property type="entry name" value="Nucleotide_cyclase"/>
</dbReference>
<dbReference type="CDD" id="cd07302">
    <property type="entry name" value="CHD"/>
    <property type="match status" value="1"/>
</dbReference>
<dbReference type="PANTHER" id="PTHR43081">
    <property type="entry name" value="ADENYLATE CYCLASE, TERMINAL-DIFFERENTIATION SPECIFIC-RELATED"/>
    <property type="match status" value="1"/>
</dbReference>
<evidence type="ECO:0000313" key="2">
    <source>
        <dbReference type="EMBL" id="MBZ6077191.1"/>
    </source>
</evidence>
<protein>
    <submittedName>
        <fullName evidence="2">Adenylate/guanylate cyclase domain-containing protein</fullName>
    </submittedName>
</protein>
<dbReference type="PROSITE" id="PS50125">
    <property type="entry name" value="GUANYLATE_CYCLASE_2"/>
    <property type="match status" value="1"/>
</dbReference>
<dbReference type="InterPro" id="IPR001054">
    <property type="entry name" value="A/G_cyclase"/>
</dbReference>
<dbReference type="Pfam" id="PF00211">
    <property type="entry name" value="Guanylate_cyc"/>
    <property type="match status" value="1"/>
</dbReference>
<proteinExistence type="predicted"/>
<reference evidence="2 3" key="1">
    <citation type="submission" date="2021-09" db="EMBL/GenBank/DDBJ databases">
        <title>The complete genome sequence of a new microorganism.</title>
        <authorList>
            <person name="Zi Z."/>
        </authorList>
    </citation>
    <scope>NUCLEOTIDE SEQUENCE [LARGE SCALE GENOMIC DNA]</scope>
    <source>
        <strain evidence="2 3">WGZ8</strain>
    </source>
</reference>
<sequence>MDAAQATQIVEWVTASGLSGMAETELLPEFCRRLLEAGLPIKRANMGIDTLHPVYEGRVFRWIHEAEFVPVSEYGRLSEGTEAEALWRRSPYFHLYQKGEELLRRRIGPEHPVDFPILQDLHGHGQTDYVALMQRFAAQGVIGEMDCIFSSWTTDVPGGFSDEDLAGLRRLVPALALAMKCSSLTRIAETLVETYLGRDAGRRVLSGKIARGITDRIWAVLWFSDLHGFTRIAETSEPEQIIPFLNDYSEAIISSIHDSGGDVLKLIGDGTLAIFKTEDQELACHQALAAVDAMREKIKILNEERLSRGLPVTDAYLGLHIGEVFYGNIGSRERLDFTVVGPAVNEVSRIAALCHSVERDVLVSSAFAAAVQESDRAQFVSVGRYALRGVKRSQELFTLESSLSD</sequence>
<dbReference type="Gene3D" id="3.30.70.1230">
    <property type="entry name" value="Nucleotide cyclase"/>
    <property type="match status" value="1"/>
</dbReference>
<organism evidence="2 3">
    <name type="scientific">Microvirga puerhi</name>
    <dbReference type="NCBI Taxonomy" id="2876078"/>
    <lineage>
        <taxon>Bacteria</taxon>
        <taxon>Pseudomonadati</taxon>
        <taxon>Pseudomonadota</taxon>
        <taxon>Alphaproteobacteria</taxon>
        <taxon>Hyphomicrobiales</taxon>
        <taxon>Methylobacteriaceae</taxon>
        <taxon>Microvirga</taxon>
    </lineage>
</organism>
<dbReference type="SMART" id="SM00044">
    <property type="entry name" value="CYCc"/>
    <property type="match status" value="1"/>
</dbReference>
<dbReference type="PANTHER" id="PTHR43081:SF11">
    <property type="entry name" value="BLR2264 PROTEIN"/>
    <property type="match status" value="1"/>
</dbReference>
<dbReference type="RefSeq" id="WP_224313496.1">
    <property type="nucleotide sequence ID" value="NZ_JAIRBM010000008.1"/>
</dbReference>